<evidence type="ECO:0000256" key="1">
    <source>
        <dbReference type="ARBA" id="ARBA00006745"/>
    </source>
</evidence>
<dbReference type="GO" id="GO:0016810">
    <property type="term" value="F:hydrolase activity, acting on carbon-nitrogen (but not peptide) bonds"/>
    <property type="evidence" value="ECO:0007669"/>
    <property type="project" value="InterPro"/>
</dbReference>
<keyword evidence="2" id="KW-0378">Hydrolase</keyword>
<dbReference type="SUPFAM" id="SSF51556">
    <property type="entry name" value="Metallo-dependent hydrolases"/>
    <property type="match status" value="1"/>
</dbReference>
<dbReference type="InterPro" id="IPR011059">
    <property type="entry name" value="Metal-dep_hydrolase_composite"/>
</dbReference>
<dbReference type="InterPro" id="IPR050287">
    <property type="entry name" value="MTA/SAH_deaminase"/>
</dbReference>
<comment type="similarity">
    <text evidence="1">Belongs to the metallo-dependent hydrolases superfamily. ATZ/TRZ family.</text>
</comment>
<evidence type="ECO:0000256" key="2">
    <source>
        <dbReference type="ARBA" id="ARBA00022801"/>
    </source>
</evidence>
<evidence type="ECO:0000259" key="3">
    <source>
        <dbReference type="Pfam" id="PF01979"/>
    </source>
</evidence>
<dbReference type="Gene3D" id="2.30.40.10">
    <property type="entry name" value="Urease, subunit C, domain 1"/>
    <property type="match status" value="1"/>
</dbReference>
<dbReference type="EMBL" id="JAIZTC010000010">
    <property type="protein sequence ID" value="MCA8383145.1"/>
    <property type="molecule type" value="Genomic_DNA"/>
</dbReference>
<dbReference type="NCBIfam" id="NF006056">
    <property type="entry name" value="PRK08204.1"/>
    <property type="match status" value="1"/>
</dbReference>
<gene>
    <name evidence="4" type="ORF">LGN22_29985</name>
</gene>
<accession>A0AAW4TRZ3</accession>
<dbReference type="InterPro" id="IPR032466">
    <property type="entry name" value="Metal_Hydrolase"/>
</dbReference>
<reference evidence="4" key="1">
    <citation type="submission" date="2023-08" db="EMBL/GenBank/DDBJ databases">
        <title>A collection of bacterial strains from the Burkholderia cepacia Research Laboratory and Repository.</title>
        <authorList>
            <person name="Lipuma J."/>
            <person name="Spilker T."/>
        </authorList>
    </citation>
    <scope>NUCLEOTIDE SEQUENCE</scope>
    <source>
        <strain evidence="4">AU0862</strain>
    </source>
</reference>
<comment type="caution">
    <text evidence="4">The sequence shown here is derived from an EMBL/GenBank/DDBJ whole genome shotgun (WGS) entry which is preliminary data.</text>
</comment>
<dbReference type="Gene3D" id="3.20.20.140">
    <property type="entry name" value="Metal-dependent hydrolases"/>
    <property type="match status" value="1"/>
</dbReference>
<evidence type="ECO:0000313" key="4">
    <source>
        <dbReference type="EMBL" id="MCA8383145.1"/>
    </source>
</evidence>
<evidence type="ECO:0000313" key="5">
    <source>
        <dbReference type="Proteomes" id="UP001199070"/>
    </source>
</evidence>
<feature type="domain" description="Amidohydrolase-related" evidence="3">
    <location>
        <begin position="54"/>
        <end position="402"/>
    </location>
</feature>
<protein>
    <submittedName>
        <fullName evidence="4">Amidohydrolase family protein</fullName>
    </submittedName>
</protein>
<proteinExistence type="inferred from homology"/>
<dbReference type="Proteomes" id="UP001199070">
    <property type="component" value="Unassembled WGS sequence"/>
</dbReference>
<dbReference type="SUPFAM" id="SSF51338">
    <property type="entry name" value="Composite domain of metallo-dependent hydrolases"/>
    <property type="match status" value="1"/>
</dbReference>
<organism evidence="4 5">
    <name type="scientific">Burkholderia cenocepacia</name>
    <dbReference type="NCBI Taxonomy" id="95486"/>
    <lineage>
        <taxon>Bacteria</taxon>
        <taxon>Pseudomonadati</taxon>
        <taxon>Pseudomonadota</taxon>
        <taxon>Betaproteobacteria</taxon>
        <taxon>Burkholderiales</taxon>
        <taxon>Burkholderiaceae</taxon>
        <taxon>Burkholderia</taxon>
        <taxon>Burkholderia cepacia complex</taxon>
    </lineage>
</organism>
<dbReference type="AlphaFoldDB" id="A0AAW4TRZ3"/>
<name>A0AAW4TRZ3_9BURK</name>
<dbReference type="Pfam" id="PF01979">
    <property type="entry name" value="Amidohydro_1"/>
    <property type="match status" value="1"/>
</dbReference>
<dbReference type="RefSeq" id="WP_109343192.1">
    <property type="nucleotide sequence ID" value="NZ_CADEQA010000023.1"/>
</dbReference>
<dbReference type="InterPro" id="IPR006680">
    <property type="entry name" value="Amidohydro-rel"/>
</dbReference>
<sequence>MNKILLTGARVITMAENRPDVEDVDLLIEGDKILAIGNNLSASGAVVVDLSGRIIIPGLINAHLHSWQTPLRCVGAAWTLLDYLANMHGGVASHYTPDDMRIAALAGALNQINCGVTTLGDWCHNTQTPQHAEQAVAGLVDSGIRAVFLHGTPHTAADAPHPLNEVDRLMMGPISHNPLLTLGMAIKGPQYSTTKVAIGDLRAAHERGLVVSMHQSGGRPGAAWEAVRDAGVIGSRTNIVHGADLDDDWLKTLVGAGANFTITPENELAQGHGVPITGRLMRLGISPSLGTDVESAVSGEILIAARVALAHQRGLDHQVQRQLTRMAAITSPITSKQALSWVTVEGARSMGMFDRVGRLLPGMQADLVVIDTSALNLWPAHEPIVAALHASIANIEAVMIAGAWRKRGHQLLREDLADVKNRILNSGQRLVYQLNRPGFLPRMRRHVVRSVVRRRLVQQARE</sequence>
<dbReference type="PANTHER" id="PTHR43794:SF11">
    <property type="entry name" value="AMIDOHYDROLASE-RELATED DOMAIN-CONTAINING PROTEIN"/>
    <property type="match status" value="1"/>
</dbReference>
<dbReference type="PANTHER" id="PTHR43794">
    <property type="entry name" value="AMINOHYDROLASE SSNA-RELATED"/>
    <property type="match status" value="1"/>
</dbReference>